<sequence>MTTHQPKRPATRGHGGSSHRSADESQTSSDPTQFWQDRYGQSDRIWSGKPNAIVEEIASRLPAGRALDLGCGEGGDAVWLATRGWQVAGVDISEIAIGRARAAALEAGVAARTQFIAADLTTFEFGRPFDLVMSSFFHSPVALERTEILRRSAETVAPGGHFLLLTHAAFPPWATSPDRETHRLLSPAEDLAALDLAPDSWHVDVAETRPRMATGPDGSEAEIDDGVLLLTRR</sequence>
<evidence type="ECO:0000313" key="4">
    <source>
        <dbReference type="EMBL" id="TQL63635.1"/>
    </source>
</evidence>
<dbReference type="Gene3D" id="3.40.50.150">
    <property type="entry name" value="Vaccinia Virus protein VP39"/>
    <property type="match status" value="1"/>
</dbReference>
<feature type="domain" description="Methyltransferase" evidence="3">
    <location>
        <begin position="67"/>
        <end position="160"/>
    </location>
</feature>
<feature type="compositionally biased region" description="Polar residues" evidence="2">
    <location>
        <begin position="24"/>
        <end position="34"/>
    </location>
</feature>
<dbReference type="InterPro" id="IPR029063">
    <property type="entry name" value="SAM-dependent_MTases_sf"/>
</dbReference>
<protein>
    <submittedName>
        <fullName evidence="4">Methyltransferase family protein</fullName>
    </submittedName>
</protein>
<dbReference type="SUPFAM" id="SSF53335">
    <property type="entry name" value="S-adenosyl-L-methionine-dependent methyltransferases"/>
    <property type="match status" value="1"/>
</dbReference>
<feature type="compositionally biased region" description="Basic residues" evidence="2">
    <location>
        <begin position="1"/>
        <end position="11"/>
    </location>
</feature>
<reference evidence="4 5" key="1">
    <citation type="submission" date="2019-06" db="EMBL/GenBank/DDBJ databases">
        <title>Sequencing the genomes of 1000 actinobacteria strains.</title>
        <authorList>
            <person name="Klenk H.-P."/>
        </authorList>
    </citation>
    <scope>NUCLEOTIDE SEQUENCE [LARGE SCALE GENOMIC DNA]</scope>
    <source>
        <strain evidence="4 5">DSM 4813</strain>
    </source>
</reference>
<comment type="caution">
    <text evidence="4">The sequence shown here is derived from an EMBL/GenBank/DDBJ whole genome shotgun (WGS) entry which is preliminary data.</text>
</comment>
<dbReference type="PANTHER" id="PTHR43861">
    <property type="entry name" value="TRANS-ACONITATE 2-METHYLTRANSFERASE-RELATED"/>
    <property type="match status" value="1"/>
</dbReference>
<dbReference type="EMBL" id="VFOS01000001">
    <property type="protein sequence ID" value="TQL63635.1"/>
    <property type="molecule type" value="Genomic_DNA"/>
</dbReference>
<dbReference type="Proteomes" id="UP000315389">
    <property type="component" value="Unassembled WGS sequence"/>
</dbReference>
<dbReference type="InterPro" id="IPR041698">
    <property type="entry name" value="Methyltransf_25"/>
</dbReference>
<dbReference type="Pfam" id="PF13649">
    <property type="entry name" value="Methyltransf_25"/>
    <property type="match status" value="1"/>
</dbReference>
<accession>A0A542ZTE7</accession>
<keyword evidence="1 4" id="KW-0808">Transferase</keyword>
<evidence type="ECO:0000313" key="5">
    <source>
        <dbReference type="Proteomes" id="UP000315389"/>
    </source>
</evidence>
<evidence type="ECO:0000256" key="1">
    <source>
        <dbReference type="ARBA" id="ARBA00022679"/>
    </source>
</evidence>
<proteinExistence type="predicted"/>
<feature type="region of interest" description="Disordered" evidence="2">
    <location>
        <begin position="1"/>
        <end position="34"/>
    </location>
</feature>
<dbReference type="GO" id="GO:0008168">
    <property type="term" value="F:methyltransferase activity"/>
    <property type="evidence" value="ECO:0007669"/>
    <property type="project" value="UniProtKB-KW"/>
</dbReference>
<organism evidence="4 5">
    <name type="scientific">Rarobacter faecitabidus</name>
    <dbReference type="NCBI Taxonomy" id="13243"/>
    <lineage>
        <taxon>Bacteria</taxon>
        <taxon>Bacillati</taxon>
        <taxon>Actinomycetota</taxon>
        <taxon>Actinomycetes</taxon>
        <taxon>Micrococcales</taxon>
        <taxon>Rarobacteraceae</taxon>
        <taxon>Rarobacter</taxon>
    </lineage>
</organism>
<evidence type="ECO:0000259" key="3">
    <source>
        <dbReference type="Pfam" id="PF13649"/>
    </source>
</evidence>
<dbReference type="CDD" id="cd02440">
    <property type="entry name" value="AdoMet_MTases"/>
    <property type="match status" value="1"/>
</dbReference>
<gene>
    <name evidence="4" type="ORF">FB461_0102</name>
</gene>
<keyword evidence="4" id="KW-0489">Methyltransferase</keyword>
<name>A0A542ZTE7_RARFA</name>
<keyword evidence="5" id="KW-1185">Reference proteome</keyword>
<dbReference type="RefSeq" id="WP_142117950.1">
    <property type="nucleotide sequence ID" value="NZ_BAAASV010000002.1"/>
</dbReference>
<evidence type="ECO:0000256" key="2">
    <source>
        <dbReference type="SAM" id="MobiDB-lite"/>
    </source>
</evidence>
<dbReference type="AlphaFoldDB" id="A0A542ZTE7"/>
<dbReference type="PANTHER" id="PTHR43861:SF3">
    <property type="entry name" value="PUTATIVE (AFU_ORTHOLOGUE AFUA_2G14390)-RELATED"/>
    <property type="match status" value="1"/>
</dbReference>
<dbReference type="GO" id="GO:0032259">
    <property type="term" value="P:methylation"/>
    <property type="evidence" value="ECO:0007669"/>
    <property type="project" value="UniProtKB-KW"/>
</dbReference>
<dbReference type="OrthoDB" id="9786503at2"/>